<evidence type="ECO:0000313" key="2">
    <source>
        <dbReference type="EMBL" id="MFI1717546.1"/>
    </source>
</evidence>
<dbReference type="RefSeq" id="WP_398711918.1">
    <property type="nucleotide sequence ID" value="NZ_JBIRUI010000015.1"/>
</dbReference>
<protein>
    <submittedName>
        <fullName evidence="2">Uncharacterized protein</fullName>
    </submittedName>
</protein>
<sequence>MTTEETRTRLRRLEDRLGERTPAPIEGQTRIPLPRPTRADDEGERDPAPRRTPEPARSTRPA</sequence>
<evidence type="ECO:0000256" key="1">
    <source>
        <dbReference type="SAM" id="MobiDB-lite"/>
    </source>
</evidence>
<evidence type="ECO:0000313" key="3">
    <source>
        <dbReference type="Proteomes" id="UP001611339"/>
    </source>
</evidence>
<organism evidence="2 3">
    <name type="scientific">Streptomyces litmocidini</name>
    <dbReference type="NCBI Taxonomy" id="67318"/>
    <lineage>
        <taxon>Bacteria</taxon>
        <taxon>Bacillati</taxon>
        <taxon>Actinomycetota</taxon>
        <taxon>Actinomycetes</taxon>
        <taxon>Kitasatosporales</taxon>
        <taxon>Streptomycetaceae</taxon>
        <taxon>Streptomyces</taxon>
    </lineage>
</organism>
<comment type="caution">
    <text evidence="2">The sequence shown here is derived from an EMBL/GenBank/DDBJ whole genome shotgun (WGS) entry which is preliminary data.</text>
</comment>
<dbReference type="EMBL" id="JBIRUI010000015">
    <property type="protein sequence ID" value="MFI1717546.1"/>
    <property type="molecule type" value="Genomic_DNA"/>
</dbReference>
<name>A0ABW7UD28_9ACTN</name>
<reference evidence="2 3" key="1">
    <citation type="submission" date="2024-10" db="EMBL/GenBank/DDBJ databases">
        <title>The Natural Products Discovery Center: Release of the First 8490 Sequenced Strains for Exploring Actinobacteria Biosynthetic Diversity.</title>
        <authorList>
            <person name="Kalkreuter E."/>
            <person name="Kautsar S.A."/>
            <person name="Yang D."/>
            <person name="Bader C.D."/>
            <person name="Teijaro C.N."/>
            <person name="Fluegel L."/>
            <person name="Davis C.M."/>
            <person name="Simpson J.R."/>
            <person name="Lauterbach L."/>
            <person name="Steele A.D."/>
            <person name="Gui C."/>
            <person name="Meng S."/>
            <person name="Li G."/>
            <person name="Viehrig K."/>
            <person name="Ye F."/>
            <person name="Su P."/>
            <person name="Kiefer A.F."/>
            <person name="Nichols A."/>
            <person name="Cepeda A.J."/>
            <person name="Yan W."/>
            <person name="Fan B."/>
            <person name="Jiang Y."/>
            <person name="Adhikari A."/>
            <person name="Zheng C.-J."/>
            <person name="Schuster L."/>
            <person name="Cowan T.M."/>
            <person name="Smanski M.J."/>
            <person name="Chevrette M.G."/>
            <person name="De Carvalho L.P.S."/>
            <person name="Shen B."/>
        </authorList>
    </citation>
    <scope>NUCLEOTIDE SEQUENCE [LARGE SCALE GENOMIC DNA]</scope>
    <source>
        <strain evidence="2 3">NPDC020602</strain>
    </source>
</reference>
<gene>
    <name evidence="2" type="ORF">ACH407_28775</name>
</gene>
<feature type="compositionally biased region" description="Basic and acidic residues" evidence="1">
    <location>
        <begin position="37"/>
        <end position="54"/>
    </location>
</feature>
<proteinExistence type="predicted"/>
<dbReference type="Proteomes" id="UP001611339">
    <property type="component" value="Unassembled WGS sequence"/>
</dbReference>
<accession>A0ABW7UD28</accession>
<feature type="compositionally biased region" description="Basic and acidic residues" evidence="1">
    <location>
        <begin position="1"/>
        <end position="19"/>
    </location>
</feature>
<feature type="region of interest" description="Disordered" evidence="1">
    <location>
        <begin position="1"/>
        <end position="62"/>
    </location>
</feature>
<keyword evidence="3" id="KW-1185">Reference proteome</keyword>